<proteinExistence type="predicted"/>
<feature type="non-terminal residue" evidence="2">
    <location>
        <position position="1"/>
    </location>
</feature>
<protein>
    <submittedName>
        <fullName evidence="2">Uncharacterized protein</fullName>
    </submittedName>
</protein>
<reference evidence="2" key="1">
    <citation type="submission" date="2021-02" db="EMBL/GenBank/DDBJ databases">
        <authorList>
            <person name="Dougan E. K."/>
            <person name="Rhodes N."/>
            <person name="Thang M."/>
            <person name="Chan C."/>
        </authorList>
    </citation>
    <scope>NUCLEOTIDE SEQUENCE</scope>
</reference>
<evidence type="ECO:0000313" key="2">
    <source>
        <dbReference type="EMBL" id="CAE7232623.1"/>
    </source>
</evidence>
<feature type="chain" id="PRO_5032743337" evidence="1">
    <location>
        <begin position="20"/>
        <end position="126"/>
    </location>
</feature>
<comment type="caution">
    <text evidence="2">The sequence shown here is derived from an EMBL/GenBank/DDBJ whole genome shotgun (WGS) entry which is preliminary data.</text>
</comment>
<organism evidence="2 3">
    <name type="scientific">Symbiodinium pilosum</name>
    <name type="common">Dinoflagellate</name>
    <dbReference type="NCBI Taxonomy" id="2952"/>
    <lineage>
        <taxon>Eukaryota</taxon>
        <taxon>Sar</taxon>
        <taxon>Alveolata</taxon>
        <taxon>Dinophyceae</taxon>
        <taxon>Suessiales</taxon>
        <taxon>Symbiodiniaceae</taxon>
        <taxon>Symbiodinium</taxon>
    </lineage>
</organism>
<dbReference type="AlphaFoldDB" id="A0A812KT71"/>
<accession>A0A812KT71</accession>
<keyword evidence="3" id="KW-1185">Reference proteome</keyword>
<dbReference type="Proteomes" id="UP000649617">
    <property type="component" value="Unassembled WGS sequence"/>
</dbReference>
<keyword evidence="1" id="KW-0732">Signal</keyword>
<dbReference type="EMBL" id="CAJNIZ010004443">
    <property type="protein sequence ID" value="CAE7232623.1"/>
    <property type="molecule type" value="Genomic_DNA"/>
</dbReference>
<sequence length="126" mass="13561">MARVLSAALALGSLGFCLGDAVEADCKEGDGQGLAFIQAKAVAREPPAKAPVEYHWGSGRGNFPQYGVSPATFSPKLSKQIAWTWSHPMGRFATLTYGTAIDHMRNIYLSGADGVRKFDESGKQLW</sequence>
<gene>
    <name evidence="2" type="ORF">SPIL2461_LOCUS3615</name>
</gene>
<evidence type="ECO:0000256" key="1">
    <source>
        <dbReference type="SAM" id="SignalP"/>
    </source>
</evidence>
<evidence type="ECO:0000313" key="3">
    <source>
        <dbReference type="Proteomes" id="UP000649617"/>
    </source>
</evidence>
<feature type="signal peptide" evidence="1">
    <location>
        <begin position="1"/>
        <end position="19"/>
    </location>
</feature>
<name>A0A812KT71_SYMPI</name>
<dbReference type="OrthoDB" id="416253at2759"/>